<evidence type="ECO:0000256" key="8">
    <source>
        <dbReference type="ARBA" id="ARBA00022982"/>
    </source>
</evidence>
<dbReference type="Pfam" id="PF01292">
    <property type="entry name" value="Ni_hydr_CYTB"/>
    <property type="match status" value="1"/>
</dbReference>
<dbReference type="Gene3D" id="1.20.950.20">
    <property type="entry name" value="Transmembrane di-heme cytochromes, Chain C"/>
    <property type="match status" value="1"/>
</dbReference>
<evidence type="ECO:0000256" key="3">
    <source>
        <dbReference type="ARBA" id="ARBA00022448"/>
    </source>
</evidence>
<organism evidence="15 16">
    <name type="scientific">Roseobacter denitrificans (strain ATCC 33942 / OCh 114)</name>
    <name type="common">Erythrobacter sp. (strain OCh 114)</name>
    <name type="synonym">Roseobacter denitrificans</name>
    <dbReference type="NCBI Taxonomy" id="375451"/>
    <lineage>
        <taxon>Bacteria</taxon>
        <taxon>Pseudomonadati</taxon>
        <taxon>Pseudomonadota</taxon>
        <taxon>Alphaproteobacteria</taxon>
        <taxon>Rhodobacterales</taxon>
        <taxon>Roseobacteraceae</taxon>
        <taxon>Roseobacter</taxon>
    </lineage>
</organism>
<dbReference type="InterPro" id="IPR036761">
    <property type="entry name" value="TTHA0802/YceI-like_sf"/>
</dbReference>
<keyword evidence="8" id="KW-0249">Electron transport</keyword>
<dbReference type="GO" id="GO:0020037">
    <property type="term" value="F:heme binding"/>
    <property type="evidence" value="ECO:0007669"/>
    <property type="project" value="TreeGrafter"/>
</dbReference>
<feature type="domain" description="Lipid/polyisoprenoid-binding YceI-like" evidence="14">
    <location>
        <begin position="241"/>
        <end position="396"/>
    </location>
</feature>
<keyword evidence="16" id="KW-1185">Reference proteome</keyword>
<dbReference type="GO" id="GO:0046872">
    <property type="term" value="F:metal ion binding"/>
    <property type="evidence" value="ECO:0007669"/>
    <property type="project" value="UniProtKB-KW"/>
</dbReference>
<name>Q164N9_ROSDO</name>
<feature type="transmembrane region" description="Helical" evidence="13">
    <location>
        <begin position="190"/>
        <end position="213"/>
    </location>
</feature>
<accession>Q164N9</accession>
<keyword evidence="6 13" id="KW-0812">Transmembrane</keyword>
<dbReference type="AlphaFoldDB" id="Q164N9"/>
<feature type="transmembrane region" description="Helical" evidence="13">
    <location>
        <begin position="97"/>
        <end position="127"/>
    </location>
</feature>
<evidence type="ECO:0000256" key="2">
    <source>
        <dbReference type="ARBA" id="ARBA00004651"/>
    </source>
</evidence>
<dbReference type="eggNOG" id="COG3038">
    <property type="taxonomic scope" value="Bacteria"/>
</dbReference>
<dbReference type="InterPro" id="IPR052168">
    <property type="entry name" value="Cytochrome_b561_oxidase"/>
</dbReference>
<evidence type="ECO:0000313" key="15">
    <source>
        <dbReference type="EMBL" id="ABG32554.1"/>
    </source>
</evidence>
<evidence type="ECO:0000256" key="13">
    <source>
        <dbReference type="SAM" id="Phobius"/>
    </source>
</evidence>
<keyword evidence="4" id="KW-1003">Cell membrane</keyword>
<evidence type="ECO:0000256" key="11">
    <source>
        <dbReference type="ARBA" id="ARBA00023136"/>
    </source>
</evidence>
<evidence type="ECO:0000256" key="7">
    <source>
        <dbReference type="ARBA" id="ARBA00022723"/>
    </source>
</evidence>
<evidence type="ECO:0000313" key="16">
    <source>
        <dbReference type="Proteomes" id="UP000007029"/>
    </source>
</evidence>
<evidence type="ECO:0000256" key="6">
    <source>
        <dbReference type="ARBA" id="ARBA00022692"/>
    </source>
</evidence>
<keyword evidence="11 13" id="KW-0472">Membrane</keyword>
<comment type="subcellular location">
    <subcellularLocation>
        <location evidence="2">Cell membrane</location>
        <topology evidence="2">Multi-pass membrane protein</topology>
    </subcellularLocation>
</comment>
<dbReference type="SUPFAM" id="SSF101874">
    <property type="entry name" value="YceI-like"/>
    <property type="match status" value="1"/>
</dbReference>
<dbReference type="GO" id="GO:0009055">
    <property type="term" value="F:electron transfer activity"/>
    <property type="evidence" value="ECO:0007669"/>
    <property type="project" value="InterPro"/>
</dbReference>
<dbReference type="InterPro" id="IPR011577">
    <property type="entry name" value="Cyt_b561_bac/Ni-Hgenase"/>
</dbReference>
<keyword evidence="3" id="KW-0813">Transport</keyword>
<keyword evidence="9 13" id="KW-1133">Transmembrane helix</keyword>
<feature type="transmembrane region" description="Helical" evidence="13">
    <location>
        <begin position="55"/>
        <end position="76"/>
    </location>
</feature>
<evidence type="ECO:0000259" key="14">
    <source>
        <dbReference type="SMART" id="SM00867"/>
    </source>
</evidence>
<evidence type="ECO:0000256" key="10">
    <source>
        <dbReference type="ARBA" id="ARBA00023004"/>
    </source>
</evidence>
<dbReference type="EMBL" id="CP000362">
    <property type="protein sequence ID" value="ABG32554.1"/>
    <property type="molecule type" value="Genomic_DNA"/>
</dbReference>
<reference evidence="15 16" key="1">
    <citation type="journal article" date="2007" name="J. Bacteriol.">
        <title>The complete genome sequence of Roseobacter denitrificans reveals a mixotrophic rather than photosynthetic metabolism.</title>
        <authorList>
            <person name="Swingley W.D."/>
            <person name="Sadekar S."/>
            <person name="Mastrian S.D."/>
            <person name="Matthies H.J."/>
            <person name="Hao J."/>
            <person name="Ramos H."/>
            <person name="Acharya C.R."/>
            <person name="Conrad A.L."/>
            <person name="Taylor H.L."/>
            <person name="Dejesa L.C."/>
            <person name="Shah M.K."/>
            <person name="O'huallachain M.E."/>
            <person name="Lince M.T."/>
            <person name="Blankenship R.E."/>
            <person name="Beatty J.T."/>
            <person name="Touchman J.W."/>
        </authorList>
    </citation>
    <scope>NUCLEOTIDE SEQUENCE [LARGE SCALE GENOMIC DNA]</scope>
    <source>
        <strain evidence="16">ATCC 33942 / OCh 114</strain>
    </source>
</reference>
<dbReference type="InterPro" id="IPR007372">
    <property type="entry name" value="Lipid/polyisoprenoid-bd_YceI"/>
</dbReference>
<keyword evidence="5" id="KW-0349">Heme</keyword>
<dbReference type="GO" id="GO:0005886">
    <property type="term" value="C:plasma membrane"/>
    <property type="evidence" value="ECO:0007669"/>
    <property type="project" value="UniProtKB-SubCell"/>
</dbReference>
<dbReference type="InterPro" id="IPR016174">
    <property type="entry name" value="Di-haem_cyt_TM"/>
</dbReference>
<dbReference type="STRING" id="375451.RD1_3041"/>
<dbReference type="Gene3D" id="2.40.128.110">
    <property type="entry name" value="Lipid/polyisoprenoid-binding, YceI-like"/>
    <property type="match status" value="1"/>
</dbReference>
<dbReference type="HOGENOM" id="CLU_050495_0_0_5"/>
<sequence length="399" mass="42180">MTLSNTTQHYGSVAKTFHWLTALLILTLIPLGIFANDLPYETSEQLTRKAWYFSLHKTLGVTVFFVALARIIWAISQPKPALLHADRKVESLAAQSVHWLLYGSLLLVPLSGWVHHAATSGFAPIWWPLGQNLPLIPKSEALAGFTAGLHIVFERVLVVSIFLHAAGALKHHFIDRDSTLRRMLPGTPQVPAVNAGHATVLPLAVALVIWGGAVATGASLGLYEKHDGSVQAAALEAVQSDWVVQDGTLEITVQQLGSAVTGSFADWTAAISFDETVQSGPAGSVDVIVSIGSLTLGSVTSDAMGSDFFNAEGFPTASFNATIERGEQGYAAIGALTIKGTTLPATLPFTLDVSDGVATMQGGLQIDRRDFKIGESQKDESAVGFAVDVAVSLTASEGG</sequence>
<feature type="transmembrane region" description="Helical" evidence="13">
    <location>
        <begin position="16"/>
        <end position="35"/>
    </location>
</feature>
<feature type="transmembrane region" description="Helical" evidence="13">
    <location>
        <begin position="147"/>
        <end position="169"/>
    </location>
</feature>
<gene>
    <name evidence="15" type="ordered locus">RD1_3041</name>
</gene>
<dbReference type="RefSeq" id="WP_011569170.1">
    <property type="nucleotide sequence ID" value="NC_008209.1"/>
</dbReference>
<evidence type="ECO:0000256" key="1">
    <source>
        <dbReference type="ARBA" id="ARBA00001970"/>
    </source>
</evidence>
<keyword evidence="10" id="KW-0408">Iron</keyword>
<comment type="similarity">
    <text evidence="12">Belongs to the cytochrome b561 family.</text>
</comment>
<dbReference type="KEGG" id="rde:RD1_3041"/>
<keyword evidence="7" id="KW-0479">Metal-binding</keyword>
<evidence type="ECO:0000256" key="12">
    <source>
        <dbReference type="ARBA" id="ARBA00037975"/>
    </source>
</evidence>
<dbReference type="Pfam" id="PF04264">
    <property type="entry name" value="YceI"/>
    <property type="match status" value="1"/>
</dbReference>
<dbReference type="SMART" id="SM00867">
    <property type="entry name" value="YceI"/>
    <property type="match status" value="1"/>
</dbReference>
<dbReference type="SUPFAM" id="SSF81342">
    <property type="entry name" value="Transmembrane di-heme cytochromes"/>
    <property type="match status" value="1"/>
</dbReference>
<evidence type="ECO:0000256" key="4">
    <source>
        <dbReference type="ARBA" id="ARBA00022475"/>
    </source>
</evidence>
<protein>
    <submittedName>
        <fullName evidence="15">Cytochrome b561, putative</fullName>
    </submittedName>
</protein>
<dbReference type="GO" id="GO:0022904">
    <property type="term" value="P:respiratory electron transport chain"/>
    <property type="evidence" value="ECO:0007669"/>
    <property type="project" value="InterPro"/>
</dbReference>
<dbReference type="PANTHER" id="PTHR30529:SF1">
    <property type="entry name" value="CYTOCHROME B561 HOMOLOG 2"/>
    <property type="match status" value="1"/>
</dbReference>
<evidence type="ECO:0000256" key="9">
    <source>
        <dbReference type="ARBA" id="ARBA00022989"/>
    </source>
</evidence>
<dbReference type="eggNOG" id="COG2353">
    <property type="taxonomic scope" value="Bacteria"/>
</dbReference>
<proteinExistence type="inferred from homology"/>
<dbReference type="Proteomes" id="UP000007029">
    <property type="component" value="Chromosome"/>
</dbReference>
<dbReference type="OrthoDB" id="1247465at2"/>
<comment type="cofactor">
    <cofactor evidence="1">
        <name>heme b</name>
        <dbReference type="ChEBI" id="CHEBI:60344"/>
    </cofactor>
</comment>
<evidence type="ECO:0000256" key="5">
    <source>
        <dbReference type="ARBA" id="ARBA00022617"/>
    </source>
</evidence>
<dbReference type="PANTHER" id="PTHR30529">
    <property type="entry name" value="CYTOCHROME B561"/>
    <property type="match status" value="1"/>
</dbReference>